<evidence type="ECO:0000259" key="2">
    <source>
        <dbReference type="PROSITE" id="PS50943"/>
    </source>
</evidence>
<name>A0A844QBY5_9HYPH</name>
<dbReference type="InterPro" id="IPR001387">
    <property type="entry name" value="Cro/C1-type_HTH"/>
</dbReference>
<evidence type="ECO:0000313" key="3">
    <source>
        <dbReference type="EMBL" id="MVA95638.1"/>
    </source>
</evidence>
<dbReference type="AlphaFoldDB" id="A0A844QBY5"/>
<dbReference type="InterPro" id="IPR050807">
    <property type="entry name" value="TransReg_Diox_bact_type"/>
</dbReference>
<dbReference type="PANTHER" id="PTHR46797:SF1">
    <property type="entry name" value="METHYLPHOSPHONATE SYNTHASE"/>
    <property type="match status" value="1"/>
</dbReference>
<dbReference type="RefSeq" id="WP_156710537.1">
    <property type="nucleotide sequence ID" value="NZ_WPHG01000001.1"/>
</dbReference>
<evidence type="ECO:0000256" key="1">
    <source>
        <dbReference type="ARBA" id="ARBA00023125"/>
    </source>
</evidence>
<reference evidence="3 4" key="1">
    <citation type="submission" date="2019-12" db="EMBL/GenBank/DDBJ databases">
        <title>Nitratireductor arenosus sp. nov., Isolated from sea sand, Jeju island, South Korea.</title>
        <authorList>
            <person name="Kim W."/>
        </authorList>
    </citation>
    <scope>NUCLEOTIDE SEQUENCE [LARGE SCALE GENOMIC DNA]</scope>
    <source>
        <strain evidence="3 4">CAU 1489</strain>
    </source>
</reference>
<dbReference type="PANTHER" id="PTHR46797">
    <property type="entry name" value="HTH-TYPE TRANSCRIPTIONAL REGULATOR"/>
    <property type="match status" value="1"/>
</dbReference>
<dbReference type="CDD" id="cd00093">
    <property type="entry name" value="HTH_XRE"/>
    <property type="match status" value="1"/>
</dbReference>
<proteinExistence type="predicted"/>
<feature type="domain" description="HTH cro/C1-type" evidence="2">
    <location>
        <begin position="17"/>
        <end position="71"/>
    </location>
</feature>
<dbReference type="PROSITE" id="PS50943">
    <property type="entry name" value="HTH_CROC1"/>
    <property type="match status" value="1"/>
</dbReference>
<protein>
    <submittedName>
        <fullName evidence="3">Helix-turn-helix domain-containing protein</fullName>
    </submittedName>
</protein>
<evidence type="ECO:0000313" key="4">
    <source>
        <dbReference type="Proteomes" id="UP000463224"/>
    </source>
</evidence>
<dbReference type="GO" id="GO:0003700">
    <property type="term" value="F:DNA-binding transcription factor activity"/>
    <property type="evidence" value="ECO:0007669"/>
    <property type="project" value="TreeGrafter"/>
</dbReference>
<dbReference type="Proteomes" id="UP000463224">
    <property type="component" value="Unassembled WGS sequence"/>
</dbReference>
<keyword evidence="4" id="KW-1185">Reference proteome</keyword>
<dbReference type="EMBL" id="WPHG01000001">
    <property type="protein sequence ID" value="MVA95638.1"/>
    <property type="molecule type" value="Genomic_DNA"/>
</dbReference>
<dbReference type="GO" id="GO:0003677">
    <property type="term" value="F:DNA binding"/>
    <property type="evidence" value="ECO:0007669"/>
    <property type="project" value="UniProtKB-KW"/>
</dbReference>
<dbReference type="Pfam" id="PF01381">
    <property type="entry name" value="HTH_3"/>
    <property type="match status" value="1"/>
</dbReference>
<dbReference type="SMART" id="SM00530">
    <property type="entry name" value="HTH_XRE"/>
    <property type="match status" value="1"/>
</dbReference>
<organism evidence="3 4">
    <name type="scientific">Nitratireductor arenosus</name>
    <dbReference type="NCBI Taxonomy" id="2682096"/>
    <lineage>
        <taxon>Bacteria</taxon>
        <taxon>Pseudomonadati</taxon>
        <taxon>Pseudomonadota</taxon>
        <taxon>Alphaproteobacteria</taxon>
        <taxon>Hyphomicrobiales</taxon>
        <taxon>Phyllobacteriaceae</taxon>
        <taxon>Nitratireductor</taxon>
    </lineage>
</organism>
<dbReference type="InterPro" id="IPR010982">
    <property type="entry name" value="Lambda_DNA-bd_dom_sf"/>
</dbReference>
<sequence length="81" mass="9058">MRTGLYSPLNTRLSEIMKRARLEAGITQADLARATGRTQAYISKFENGQLRLDVADFIVFAKCLGVDARRLIDELDTEPAD</sequence>
<keyword evidence="1" id="KW-0238">DNA-binding</keyword>
<gene>
    <name evidence="3" type="ORF">GN330_00015</name>
</gene>
<comment type="caution">
    <text evidence="3">The sequence shown here is derived from an EMBL/GenBank/DDBJ whole genome shotgun (WGS) entry which is preliminary data.</text>
</comment>
<dbReference type="Gene3D" id="1.10.260.40">
    <property type="entry name" value="lambda repressor-like DNA-binding domains"/>
    <property type="match status" value="1"/>
</dbReference>
<dbReference type="GO" id="GO:0005829">
    <property type="term" value="C:cytosol"/>
    <property type="evidence" value="ECO:0007669"/>
    <property type="project" value="TreeGrafter"/>
</dbReference>
<dbReference type="SUPFAM" id="SSF47413">
    <property type="entry name" value="lambda repressor-like DNA-binding domains"/>
    <property type="match status" value="1"/>
</dbReference>
<accession>A0A844QBY5</accession>